<evidence type="ECO:0000313" key="4">
    <source>
        <dbReference type="Proteomes" id="UP000626148"/>
    </source>
</evidence>
<evidence type="ECO:0000256" key="1">
    <source>
        <dbReference type="SAM" id="SignalP"/>
    </source>
</evidence>
<dbReference type="RefSeq" id="WP_189608565.1">
    <property type="nucleotide sequence ID" value="NZ_BMXR01000005.1"/>
</dbReference>
<reference evidence="3" key="2">
    <citation type="submission" date="2020-09" db="EMBL/GenBank/DDBJ databases">
        <authorList>
            <person name="Sun Q."/>
            <person name="Kim S."/>
        </authorList>
    </citation>
    <scope>NUCLEOTIDE SEQUENCE</scope>
    <source>
        <strain evidence="3">KCTC 22169</strain>
    </source>
</reference>
<dbReference type="Proteomes" id="UP000626148">
    <property type="component" value="Unassembled WGS sequence"/>
</dbReference>
<accession>A0A918K802</accession>
<dbReference type="Gene3D" id="2.40.128.520">
    <property type="match status" value="1"/>
</dbReference>
<protein>
    <recommendedName>
        <fullName evidence="2">DUF2147 domain-containing protein</fullName>
    </recommendedName>
</protein>
<feature type="chain" id="PRO_5037010830" description="DUF2147 domain-containing protein" evidence="1">
    <location>
        <begin position="23"/>
        <end position="147"/>
    </location>
</feature>
<name>A0A918K802_9GAMM</name>
<dbReference type="PANTHER" id="PTHR36919">
    <property type="entry name" value="BLR1215 PROTEIN"/>
    <property type="match status" value="1"/>
</dbReference>
<feature type="signal peptide" evidence="1">
    <location>
        <begin position="1"/>
        <end position="22"/>
    </location>
</feature>
<evidence type="ECO:0000313" key="3">
    <source>
        <dbReference type="EMBL" id="GGX54017.1"/>
    </source>
</evidence>
<feature type="domain" description="DUF2147" evidence="2">
    <location>
        <begin position="29"/>
        <end position="145"/>
    </location>
</feature>
<dbReference type="EMBL" id="BMXR01000005">
    <property type="protein sequence ID" value="GGX54017.1"/>
    <property type="molecule type" value="Genomic_DNA"/>
</dbReference>
<keyword evidence="4" id="KW-1185">Reference proteome</keyword>
<sequence length="147" mass="16359">MKTFTALMTAFVLSLATSIAFAESMSAEGRWRTIDDDTGEAKSIVRVWNDGGELKGQIIELLNPSEPNPKCTECKGMRKDKPIEGMTFLWGLEQDGDEWKDGKILDPANGKEYSAKVKVIDNGAKLEVRGYLGFALIGRTQVWERVE</sequence>
<comment type="caution">
    <text evidence="3">The sequence shown here is derived from an EMBL/GenBank/DDBJ whole genome shotgun (WGS) entry which is preliminary data.</text>
</comment>
<organism evidence="3 4">
    <name type="scientific">Saccharospirillum salsuginis</name>
    <dbReference type="NCBI Taxonomy" id="418750"/>
    <lineage>
        <taxon>Bacteria</taxon>
        <taxon>Pseudomonadati</taxon>
        <taxon>Pseudomonadota</taxon>
        <taxon>Gammaproteobacteria</taxon>
        <taxon>Oceanospirillales</taxon>
        <taxon>Saccharospirillaceae</taxon>
        <taxon>Saccharospirillum</taxon>
    </lineage>
</organism>
<proteinExistence type="predicted"/>
<keyword evidence="1" id="KW-0732">Signal</keyword>
<gene>
    <name evidence="3" type="ORF">GCM10007392_21670</name>
</gene>
<dbReference type="Pfam" id="PF09917">
    <property type="entry name" value="DUF2147"/>
    <property type="match status" value="1"/>
</dbReference>
<dbReference type="InterPro" id="IPR019223">
    <property type="entry name" value="DUF2147"/>
</dbReference>
<reference evidence="3" key="1">
    <citation type="journal article" date="2014" name="Int. J. Syst. Evol. Microbiol.">
        <title>Complete genome sequence of Corynebacterium casei LMG S-19264T (=DSM 44701T), isolated from a smear-ripened cheese.</title>
        <authorList>
            <consortium name="US DOE Joint Genome Institute (JGI-PGF)"/>
            <person name="Walter F."/>
            <person name="Albersmeier A."/>
            <person name="Kalinowski J."/>
            <person name="Ruckert C."/>
        </authorList>
    </citation>
    <scope>NUCLEOTIDE SEQUENCE</scope>
    <source>
        <strain evidence="3">KCTC 22169</strain>
    </source>
</reference>
<evidence type="ECO:0000259" key="2">
    <source>
        <dbReference type="Pfam" id="PF09917"/>
    </source>
</evidence>
<dbReference type="PANTHER" id="PTHR36919:SF3">
    <property type="entry name" value="BLL5882 PROTEIN"/>
    <property type="match status" value="1"/>
</dbReference>
<dbReference type="AlphaFoldDB" id="A0A918K802"/>